<dbReference type="PIRSF" id="PIRSF005303">
    <property type="entry name" value="Thiam_monoph_kin"/>
    <property type="match status" value="1"/>
</dbReference>
<dbReference type="InterPro" id="IPR006283">
    <property type="entry name" value="ThiL-like"/>
</dbReference>
<feature type="binding site" evidence="2">
    <location>
        <position position="48"/>
    </location>
    <ligand>
        <name>Mg(2+)</name>
        <dbReference type="ChEBI" id="CHEBI:18420"/>
        <label>2</label>
    </ligand>
</feature>
<feature type="binding site" evidence="2">
    <location>
        <position position="124"/>
    </location>
    <ligand>
        <name>Mg(2+)</name>
        <dbReference type="ChEBI" id="CHEBI:18420"/>
        <label>1</label>
    </ligand>
</feature>
<keyword evidence="2 5" id="KW-0808">Transferase</keyword>
<accession>A0ABV7VMK9</accession>
<dbReference type="PANTHER" id="PTHR30270">
    <property type="entry name" value="THIAMINE-MONOPHOSPHATE KINASE"/>
    <property type="match status" value="1"/>
</dbReference>
<feature type="binding site" evidence="2">
    <location>
        <position position="48"/>
    </location>
    <ligand>
        <name>Mg(2+)</name>
        <dbReference type="ChEBI" id="CHEBI:18420"/>
        <label>1</label>
    </ligand>
</feature>
<reference evidence="6" key="1">
    <citation type="journal article" date="2019" name="Int. J. Syst. Evol. Microbiol.">
        <title>The Global Catalogue of Microorganisms (GCM) 10K type strain sequencing project: providing services to taxonomists for standard genome sequencing and annotation.</title>
        <authorList>
            <consortium name="The Broad Institute Genomics Platform"/>
            <consortium name="The Broad Institute Genome Sequencing Center for Infectious Disease"/>
            <person name="Wu L."/>
            <person name="Ma J."/>
        </authorList>
    </citation>
    <scope>NUCLEOTIDE SEQUENCE [LARGE SCALE GENOMIC DNA]</scope>
    <source>
        <strain evidence="6">KCTC 42182</strain>
    </source>
</reference>
<comment type="miscellaneous">
    <text evidence="2">Reaction mechanism of ThiL seems to utilize a direct, inline transfer of the gamma-phosphate of ATP to TMP rather than a phosphorylated enzyme intermediate.</text>
</comment>
<feature type="binding site" evidence="2">
    <location>
        <position position="76"/>
    </location>
    <ligand>
        <name>Mg(2+)</name>
        <dbReference type="ChEBI" id="CHEBI:18420"/>
        <label>2</label>
    </ligand>
</feature>
<dbReference type="RefSeq" id="WP_379728907.1">
    <property type="nucleotide sequence ID" value="NZ_JBHRYJ010000004.1"/>
</dbReference>
<dbReference type="InterPro" id="IPR036676">
    <property type="entry name" value="PurM-like_C_sf"/>
</dbReference>
<feature type="binding site" evidence="2">
    <location>
        <position position="31"/>
    </location>
    <ligand>
        <name>Mg(2+)</name>
        <dbReference type="ChEBI" id="CHEBI:18420"/>
        <label>4</label>
    </ligand>
</feature>
<sequence length="331" mass="33840">MSGGPGEFDLIARYLAPLASAVPGAFGLQDDAAIIHTPAGCDLVITTDAMIESVHFLKADGGQSVARKLLRVNLSDLAAKGAVPLGYQLVLGMPAPLDEGWLADFAAGLAQDQAAFSFPLYGGDTVRSPGGITLAVTAFGSVPEGSMLRRSAAQAGDDLYVTGSIGDAALGLEAKLNHRLFPSASRMMFDSRLHLPSPRLAFGQGLRGIAHAVLDVSDGLVQDAGHIAETAGVQVVIEAGAVPLSLAARGALAEDPALRSVVLTGGDDYELLFTAPPAAADAVAVLARSQTLAVTRIGRVQAGQGVVVLDSDGRPLALEKAGFQHFGGSVE</sequence>
<dbReference type="Gene3D" id="3.90.650.10">
    <property type="entry name" value="PurM-like C-terminal domain"/>
    <property type="match status" value="1"/>
</dbReference>
<feature type="domain" description="PurM-like N-terminal" evidence="3">
    <location>
        <begin position="30"/>
        <end position="142"/>
    </location>
</feature>
<feature type="binding site" evidence="2">
    <location>
        <position position="267"/>
    </location>
    <ligand>
        <name>substrate</name>
    </ligand>
</feature>
<keyword evidence="2" id="KW-0067">ATP-binding</keyword>
<feature type="binding site" evidence="2">
    <location>
        <position position="150"/>
    </location>
    <ligand>
        <name>ATP</name>
        <dbReference type="ChEBI" id="CHEBI:30616"/>
    </ligand>
</feature>
<feature type="binding site" evidence="2">
    <location>
        <position position="46"/>
    </location>
    <ligand>
        <name>Mg(2+)</name>
        <dbReference type="ChEBI" id="CHEBI:18420"/>
        <label>4</label>
    </ligand>
</feature>
<evidence type="ECO:0000256" key="1">
    <source>
        <dbReference type="ARBA" id="ARBA00022977"/>
    </source>
</evidence>
<dbReference type="SUPFAM" id="SSF55326">
    <property type="entry name" value="PurM N-terminal domain-like"/>
    <property type="match status" value="1"/>
</dbReference>
<evidence type="ECO:0000256" key="2">
    <source>
        <dbReference type="HAMAP-Rule" id="MF_02128"/>
    </source>
</evidence>
<keyword evidence="2 5" id="KW-0418">Kinase</keyword>
<feature type="binding site" evidence="2">
    <location>
        <position position="218"/>
    </location>
    <ligand>
        <name>Mg(2+)</name>
        <dbReference type="ChEBI" id="CHEBI:18420"/>
        <label>5</label>
    </ligand>
</feature>
<name>A0ABV7VMK9_9PROT</name>
<dbReference type="Proteomes" id="UP001595711">
    <property type="component" value="Unassembled WGS sequence"/>
</dbReference>
<evidence type="ECO:0000313" key="5">
    <source>
        <dbReference type="EMBL" id="MFC3677368.1"/>
    </source>
</evidence>
<keyword evidence="2" id="KW-0547">Nucleotide-binding</keyword>
<feature type="domain" description="PurM-like C-terminal" evidence="4">
    <location>
        <begin position="154"/>
        <end position="308"/>
    </location>
</feature>
<dbReference type="NCBIfam" id="TIGR01379">
    <property type="entry name" value="thiL"/>
    <property type="match status" value="1"/>
</dbReference>
<comment type="caution">
    <text evidence="2">Lacks conserved residue(s) required for the propagation of feature annotation.</text>
</comment>
<dbReference type="InterPro" id="IPR016188">
    <property type="entry name" value="PurM-like_N"/>
</dbReference>
<evidence type="ECO:0000313" key="6">
    <source>
        <dbReference type="Proteomes" id="UP001595711"/>
    </source>
</evidence>
<feature type="binding site" evidence="2">
    <location>
        <position position="76"/>
    </location>
    <ligand>
        <name>Mg(2+)</name>
        <dbReference type="ChEBI" id="CHEBI:18420"/>
        <label>3</label>
    </ligand>
</feature>
<evidence type="ECO:0000259" key="3">
    <source>
        <dbReference type="Pfam" id="PF00586"/>
    </source>
</evidence>
<dbReference type="SUPFAM" id="SSF56042">
    <property type="entry name" value="PurM C-terminal domain-like"/>
    <property type="match status" value="1"/>
</dbReference>
<dbReference type="CDD" id="cd02194">
    <property type="entry name" value="ThiL"/>
    <property type="match status" value="1"/>
</dbReference>
<feature type="binding site" evidence="2">
    <location>
        <position position="55"/>
    </location>
    <ligand>
        <name>substrate</name>
    </ligand>
</feature>
<dbReference type="HAMAP" id="MF_02128">
    <property type="entry name" value="TMP_kinase"/>
    <property type="match status" value="1"/>
</dbReference>
<proteinExistence type="inferred from homology"/>
<keyword evidence="2" id="KW-0479">Metal-binding</keyword>
<feature type="binding site" evidence="2">
    <location>
        <position position="323"/>
    </location>
    <ligand>
        <name>substrate</name>
    </ligand>
</feature>
<feature type="binding site" evidence="2">
    <location>
        <position position="217"/>
    </location>
    <ligand>
        <name>ATP</name>
        <dbReference type="ChEBI" id="CHEBI:30616"/>
    </ligand>
</feature>
<evidence type="ECO:0000259" key="4">
    <source>
        <dbReference type="Pfam" id="PF02769"/>
    </source>
</evidence>
<comment type="pathway">
    <text evidence="2">Cofactor biosynthesis; thiamine diphosphate biosynthesis; thiamine diphosphate from thiamine phosphate: step 1/1.</text>
</comment>
<dbReference type="PANTHER" id="PTHR30270:SF0">
    <property type="entry name" value="THIAMINE-MONOPHOSPHATE KINASE"/>
    <property type="match status" value="1"/>
</dbReference>
<dbReference type="InterPro" id="IPR010918">
    <property type="entry name" value="PurM-like_C_dom"/>
</dbReference>
<feature type="binding site" evidence="2">
    <location>
        <position position="31"/>
    </location>
    <ligand>
        <name>Mg(2+)</name>
        <dbReference type="ChEBI" id="CHEBI:18420"/>
        <label>3</label>
    </ligand>
</feature>
<dbReference type="InterPro" id="IPR036921">
    <property type="entry name" value="PurM-like_N_sf"/>
</dbReference>
<gene>
    <name evidence="2 5" type="primary">thiL</name>
    <name evidence="5" type="ORF">ACFOOQ_17575</name>
</gene>
<feature type="binding site" evidence="2">
    <location>
        <position position="76"/>
    </location>
    <ligand>
        <name>Mg(2+)</name>
        <dbReference type="ChEBI" id="CHEBI:18420"/>
        <label>4</label>
    </ligand>
</feature>
<keyword evidence="6" id="KW-1185">Reference proteome</keyword>
<dbReference type="Pfam" id="PF02769">
    <property type="entry name" value="AIRS_C"/>
    <property type="match status" value="1"/>
</dbReference>
<keyword evidence="1 2" id="KW-0784">Thiamine biosynthesis</keyword>
<dbReference type="EC" id="2.7.4.16" evidence="2"/>
<feature type="binding site" evidence="2">
    <location>
        <position position="47"/>
    </location>
    <ligand>
        <name>Mg(2+)</name>
        <dbReference type="ChEBI" id="CHEBI:18420"/>
        <label>1</label>
    </ligand>
</feature>
<dbReference type="EMBL" id="JBHRYJ010000004">
    <property type="protein sequence ID" value="MFC3677368.1"/>
    <property type="molecule type" value="Genomic_DNA"/>
</dbReference>
<protein>
    <recommendedName>
        <fullName evidence="2">Thiamine-monophosphate kinase</fullName>
        <shortName evidence="2">TMP kinase</shortName>
        <shortName evidence="2">Thiamine-phosphate kinase</shortName>
        <ecNumber evidence="2">2.7.4.16</ecNumber>
    </recommendedName>
</protein>
<comment type="similarity">
    <text evidence="2">Belongs to the thiamine-monophosphate kinase family.</text>
</comment>
<feature type="binding site" evidence="2">
    <location>
        <begin position="123"/>
        <end position="124"/>
    </location>
    <ligand>
        <name>ATP</name>
        <dbReference type="ChEBI" id="CHEBI:30616"/>
    </ligand>
</feature>
<feature type="binding site" evidence="2">
    <location>
        <position position="215"/>
    </location>
    <ligand>
        <name>Mg(2+)</name>
        <dbReference type="ChEBI" id="CHEBI:18420"/>
        <label>3</label>
    </ligand>
</feature>
<dbReference type="Gene3D" id="3.30.1330.10">
    <property type="entry name" value="PurM-like, N-terminal domain"/>
    <property type="match status" value="1"/>
</dbReference>
<comment type="caution">
    <text evidence="5">The sequence shown here is derived from an EMBL/GenBank/DDBJ whole genome shotgun (WGS) entry which is preliminary data.</text>
</comment>
<dbReference type="Pfam" id="PF00586">
    <property type="entry name" value="AIRS"/>
    <property type="match status" value="1"/>
</dbReference>
<dbReference type="GO" id="GO:0009030">
    <property type="term" value="F:thiamine-phosphate kinase activity"/>
    <property type="evidence" value="ECO:0007669"/>
    <property type="project" value="UniProtKB-EC"/>
</dbReference>
<comment type="catalytic activity">
    <reaction evidence="2">
        <text>thiamine phosphate + ATP = thiamine diphosphate + ADP</text>
        <dbReference type="Rhea" id="RHEA:15913"/>
        <dbReference type="ChEBI" id="CHEBI:30616"/>
        <dbReference type="ChEBI" id="CHEBI:37575"/>
        <dbReference type="ChEBI" id="CHEBI:58937"/>
        <dbReference type="ChEBI" id="CHEBI:456216"/>
        <dbReference type="EC" id="2.7.4.16"/>
    </reaction>
</comment>
<comment type="function">
    <text evidence="2">Catalyzes the ATP-dependent phosphorylation of thiamine-monophosphate (TMP) to form thiamine-pyrophosphate (TPP), the active form of vitamin B1.</text>
</comment>
<organism evidence="5 6">
    <name type="scientific">Ferrovibrio xuzhouensis</name>
    <dbReference type="NCBI Taxonomy" id="1576914"/>
    <lineage>
        <taxon>Bacteria</taxon>
        <taxon>Pseudomonadati</taxon>
        <taxon>Pseudomonadota</taxon>
        <taxon>Alphaproteobacteria</taxon>
        <taxon>Rhodospirillales</taxon>
        <taxon>Rhodospirillaceae</taxon>
        <taxon>Ferrovibrio</taxon>
    </lineage>
</organism>
<keyword evidence="2" id="KW-0460">Magnesium</keyword>